<gene>
    <name evidence="9" type="ORF">D9619_002718</name>
</gene>
<protein>
    <recommendedName>
        <fullName evidence="11">Ras GEF</fullName>
    </recommendedName>
</protein>
<dbReference type="EMBL" id="JAACJJ010000056">
    <property type="protein sequence ID" value="KAF5312836.1"/>
    <property type="molecule type" value="Genomic_DNA"/>
</dbReference>
<dbReference type="Pfam" id="PF00618">
    <property type="entry name" value="RasGEF_N"/>
    <property type="match status" value="1"/>
</dbReference>
<dbReference type="Gene3D" id="1.20.870.10">
    <property type="entry name" value="Son of sevenless (SoS) protein Chain: S domain 1"/>
    <property type="match status" value="1"/>
</dbReference>
<feature type="domain" description="Ras-GEF" evidence="7">
    <location>
        <begin position="529"/>
        <end position="760"/>
    </location>
</feature>
<reference evidence="9 10" key="1">
    <citation type="journal article" date="2020" name="ISME J.">
        <title>Uncovering the hidden diversity of litter-decomposition mechanisms in mushroom-forming fungi.</title>
        <authorList>
            <person name="Floudas D."/>
            <person name="Bentzer J."/>
            <person name="Ahren D."/>
            <person name="Johansson T."/>
            <person name="Persson P."/>
            <person name="Tunlid A."/>
        </authorList>
    </citation>
    <scope>NUCLEOTIDE SEQUENCE [LARGE SCALE GENOMIC DNA]</scope>
    <source>
        <strain evidence="9 10">CBS 101986</strain>
    </source>
</reference>
<dbReference type="Pfam" id="PF00018">
    <property type="entry name" value="SH3_1"/>
    <property type="match status" value="1"/>
</dbReference>
<dbReference type="CDD" id="cd06224">
    <property type="entry name" value="REM"/>
    <property type="match status" value="1"/>
</dbReference>
<evidence type="ECO:0000256" key="2">
    <source>
        <dbReference type="ARBA" id="ARBA00022658"/>
    </source>
</evidence>
<keyword evidence="1 4" id="KW-0728">SH3 domain</keyword>
<feature type="compositionally biased region" description="Basic and acidic residues" evidence="5">
    <location>
        <begin position="308"/>
        <end position="321"/>
    </location>
</feature>
<dbReference type="Pfam" id="PF00617">
    <property type="entry name" value="RasGEF"/>
    <property type="match status" value="1"/>
</dbReference>
<evidence type="ECO:0000313" key="10">
    <source>
        <dbReference type="Proteomes" id="UP000567179"/>
    </source>
</evidence>
<keyword evidence="10" id="KW-1185">Reference proteome</keyword>
<dbReference type="CDD" id="cd00174">
    <property type="entry name" value="SH3"/>
    <property type="match status" value="1"/>
</dbReference>
<evidence type="ECO:0000259" key="6">
    <source>
        <dbReference type="PROSITE" id="PS50002"/>
    </source>
</evidence>
<comment type="caution">
    <text evidence="9">The sequence shown here is derived from an EMBL/GenBank/DDBJ whole genome shotgun (WGS) entry which is preliminary data.</text>
</comment>
<feature type="domain" description="N-terminal Ras-GEF" evidence="8">
    <location>
        <begin position="361"/>
        <end position="499"/>
    </location>
</feature>
<dbReference type="SMART" id="SM00147">
    <property type="entry name" value="RasGEF"/>
    <property type="match status" value="1"/>
</dbReference>
<name>A0A8H5EUI0_9AGAR</name>
<dbReference type="SUPFAM" id="SSF50044">
    <property type="entry name" value="SH3-domain"/>
    <property type="match status" value="1"/>
</dbReference>
<feature type="region of interest" description="Disordered" evidence="5">
    <location>
        <begin position="306"/>
        <end position="331"/>
    </location>
</feature>
<dbReference type="AlphaFoldDB" id="A0A8H5EUI0"/>
<keyword evidence="2 3" id="KW-0344">Guanine-nucleotide releasing factor</keyword>
<dbReference type="Gene3D" id="1.10.840.10">
    <property type="entry name" value="Ras guanine-nucleotide exchange factors catalytic domain"/>
    <property type="match status" value="1"/>
</dbReference>
<dbReference type="PROSITE" id="PS50009">
    <property type="entry name" value="RASGEF_CAT"/>
    <property type="match status" value="1"/>
</dbReference>
<dbReference type="Gene3D" id="2.30.30.40">
    <property type="entry name" value="SH3 Domains"/>
    <property type="match status" value="1"/>
</dbReference>
<dbReference type="InterPro" id="IPR000651">
    <property type="entry name" value="Ras-like_Gua-exchang_fac_N"/>
</dbReference>
<dbReference type="PROSITE" id="PS50212">
    <property type="entry name" value="RASGEF_NTER"/>
    <property type="match status" value="1"/>
</dbReference>
<sequence length="776" mass="87645">MSSRTRLQVVRQSLHLRISPSSYTASDLLIASRTPPSAAATMGSKYYESYASSPTSSKPGQMFSVLCLYSFTSSEDNMLSFERNDILDIIKRDDTGWWAAMLDDGITVGWIPAAYVTPVSDEMAAKLRRIEPGMRQAEYEAEQLYESAPVSRMSNIFDDDSTTSSPVETEDEIMVTMKPTSPLSPSHISKELSNYLKRREQAILDKPRESPREQPQLSPSPKSPMPYPGGFVPPKSLKHSASSPDVKFKGMKSAPVSRNSSYRPKPVIVDDNSTLNRLSSLIESGNKKDIKRLIIPEISGSFDGLSLRGREVRGPKRKDSGHTTSASQSAATSASKLLETVIDIKPFYLHLQYENEIDEDGKGHIRMASLPALVERLTTDVPFANLSKLAEISTFANVFLMTFRTFTTAAQLFDSLVQRFKMRPPKPLEPGEFQDWTLRMAIPTQRKVLEVFSIWLTEHRLLEEEPFIAQNLSQFLNTITTPPHNTAARQIILSIERLTFAVPQRTLSAQTPKKTKKQKPHKNDLLRLDPNDLAEQLALYEFSLYGKITSQECLTYAKTQTGDAVAKLQDFCSTHDKLGSWVKSSILSHDVLGRRSDTVDFWIKVAEKCRVLNNVDAMSAIIIALSSTVITRLHLTWVHVSRRSILDSLLRYNDPKGGFSAYRTLMQTAEGPCVPFISMYLTDIVHVRDHSPKADSDDRICFYQRARWYEIVMNILKHQSRPYNIAMVEQTAKFIEIHLRENTGRDQNWFWSKSQEVQHTEVANADIRKGLEEAGF</sequence>
<feature type="domain" description="SH3" evidence="6">
    <location>
        <begin position="60"/>
        <end position="121"/>
    </location>
</feature>
<proteinExistence type="predicted"/>
<dbReference type="SUPFAM" id="SSF48366">
    <property type="entry name" value="Ras GEF"/>
    <property type="match status" value="1"/>
</dbReference>
<dbReference type="SMART" id="SM00326">
    <property type="entry name" value="SH3"/>
    <property type="match status" value="1"/>
</dbReference>
<evidence type="ECO:0000256" key="5">
    <source>
        <dbReference type="SAM" id="MobiDB-lite"/>
    </source>
</evidence>
<dbReference type="PROSITE" id="PS50002">
    <property type="entry name" value="SH3"/>
    <property type="match status" value="1"/>
</dbReference>
<dbReference type="InterPro" id="IPR001895">
    <property type="entry name" value="RASGEF_cat_dom"/>
</dbReference>
<dbReference type="Proteomes" id="UP000567179">
    <property type="component" value="Unassembled WGS sequence"/>
</dbReference>
<accession>A0A8H5EUI0</accession>
<dbReference type="PANTHER" id="PTHR23113:SF368">
    <property type="entry name" value="CELL DIVISION CONTROL PROTEIN 25"/>
    <property type="match status" value="1"/>
</dbReference>
<dbReference type="OrthoDB" id="10255964at2759"/>
<evidence type="ECO:0000259" key="7">
    <source>
        <dbReference type="PROSITE" id="PS50009"/>
    </source>
</evidence>
<dbReference type="GO" id="GO:0007265">
    <property type="term" value="P:Ras protein signal transduction"/>
    <property type="evidence" value="ECO:0007669"/>
    <property type="project" value="TreeGrafter"/>
</dbReference>
<dbReference type="InterPro" id="IPR023578">
    <property type="entry name" value="Ras_GEF_dom_sf"/>
</dbReference>
<dbReference type="PANTHER" id="PTHR23113">
    <property type="entry name" value="GUANINE NUCLEOTIDE EXCHANGE FACTOR"/>
    <property type="match status" value="1"/>
</dbReference>
<dbReference type="InterPro" id="IPR008937">
    <property type="entry name" value="Ras-like_GEF"/>
</dbReference>
<feature type="region of interest" description="Disordered" evidence="5">
    <location>
        <begin position="204"/>
        <end position="268"/>
    </location>
</feature>
<evidence type="ECO:0008006" key="11">
    <source>
        <dbReference type="Google" id="ProtNLM"/>
    </source>
</evidence>
<dbReference type="InterPro" id="IPR036964">
    <property type="entry name" value="RASGEF_cat_dom_sf"/>
</dbReference>
<evidence type="ECO:0000256" key="4">
    <source>
        <dbReference type="PROSITE-ProRule" id="PRU00192"/>
    </source>
</evidence>
<evidence type="ECO:0000313" key="9">
    <source>
        <dbReference type="EMBL" id="KAF5312836.1"/>
    </source>
</evidence>
<dbReference type="GO" id="GO:0005886">
    <property type="term" value="C:plasma membrane"/>
    <property type="evidence" value="ECO:0007669"/>
    <property type="project" value="TreeGrafter"/>
</dbReference>
<dbReference type="SMART" id="SM00229">
    <property type="entry name" value="RasGEFN"/>
    <property type="match status" value="1"/>
</dbReference>
<dbReference type="InterPro" id="IPR001452">
    <property type="entry name" value="SH3_domain"/>
</dbReference>
<dbReference type="InterPro" id="IPR036028">
    <property type="entry name" value="SH3-like_dom_sf"/>
</dbReference>
<evidence type="ECO:0000256" key="1">
    <source>
        <dbReference type="ARBA" id="ARBA00022443"/>
    </source>
</evidence>
<dbReference type="GO" id="GO:0005085">
    <property type="term" value="F:guanyl-nucleotide exchange factor activity"/>
    <property type="evidence" value="ECO:0007669"/>
    <property type="project" value="UniProtKB-KW"/>
</dbReference>
<evidence type="ECO:0000259" key="8">
    <source>
        <dbReference type="PROSITE" id="PS50212"/>
    </source>
</evidence>
<organism evidence="9 10">
    <name type="scientific">Psilocybe cf. subviscida</name>
    <dbReference type="NCBI Taxonomy" id="2480587"/>
    <lineage>
        <taxon>Eukaryota</taxon>
        <taxon>Fungi</taxon>
        <taxon>Dikarya</taxon>
        <taxon>Basidiomycota</taxon>
        <taxon>Agaricomycotina</taxon>
        <taxon>Agaricomycetes</taxon>
        <taxon>Agaricomycetidae</taxon>
        <taxon>Agaricales</taxon>
        <taxon>Agaricineae</taxon>
        <taxon>Strophariaceae</taxon>
        <taxon>Psilocybe</taxon>
    </lineage>
</organism>
<evidence type="ECO:0000256" key="3">
    <source>
        <dbReference type="PROSITE-ProRule" id="PRU00168"/>
    </source>
</evidence>